<feature type="transmembrane region" description="Helical" evidence="2">
    <location>
        <begin position="153"/>
        <end position="173"/>
    </location>
</feature>
<dbReference type="Proteomes" id="UP001602013">
    <property type="component" value="Unassembled WGS sequence"/>
</dbReference>
<feature type="transmembrane region" description="Helical" evidence="2">
    <location>
        <begin position="223"/>
        <end position="243"/>
    </location>
</feature>
<feature type="transmembrane region" description="Helical" evidence="2">
    <location>
        <begin position="125"/>
        <end position="146"/>
    </location>
</feature>
<dbReference type="RefSeq" id="WP_387411623.1">
    <property type="nucleotide sequence ID" value="NZ_JBIASD010000008.1"/>
</dbReference>
<proteinExistence type="predicted"/>
<keyword evidence="2" id="KW-0812">Transmembrane</keyword>
<evidence type="ECO:0000256" key="1">
    <source>
        <dbReference type="SAM" id="MobiDB-lite"/>
    </source>
</evidence>
<keyword evidence="4" id="KW-1185">Reference proteome</keyword>
<keyword evidence="2" id="KW-1133">Transmembrane helix</keyword>
<dbReference type="EMBL" id="JBIASD010000008">
    <property type="protein sequence ID" value="MFF3666902.1"/>
    <property type="molecule type" value="Genomic_DNA"/>
</dbReference>
<feature type="transmembrane region" description="Helical" evidence="2">
    <location>
        <begin position="45"/>
        <end position="69"/>
    </location>
</feature>
<feature type="transmembrane region" description="Helical" evidence="2">
    <location>
        <begin position="16"/>
        <end position="39"/>
    </location>
</feature>
<evidence type="ECO:0000313" key="3">
    <source>
        <dbReference type="EMBL" id="MFF3666902.1"/>
    </source>
</evidence>
<reference evidence="3 4" key="1">
    <citation type="submission" date="2024-10" db="EMBL/GenBank/DDBJ databases">
        <title>The Natural Products Discovery Center: Release of the First 8490 Sequenced Strains for Exploring Actinobacteria Biosynthetic Diversity.</title>
        <authorList>
            <person name="Kalkreuter E."/>
            <person name="Kautsar S.A."/>
            <person name="Yang D."/>
            <person name="Bader C.D."/>
            <person name="Teijaro C.N."/>
            <person name="Fluegel L."/>
            <person name="Davis C.M."/>
            <person name="Simpson J.R."/>
            <person name="Lauterbach L."/>
            <person name="Steele A.D."/>
            <person name="Gui C."/>
            <person name="Meng S."/>
            <person name="Li G."/>
            <person name="Viehrig K."/>
            <person name="Ye F."/>
            <person name="Su P."/>
            <person name="Kiefer A.F."/>
            <person name="Nichols A."/>
            <person name="Cepeda A.J."/>
            <person name="Yan W."/>
            <person name="Fan B."/>
            <person name="Jiang Y."/>
            <person name="Adhikari A."/>
            <person name="Zheng C.-J."/>
            <person name="Schuster L."/>
            <person name="Cowan T.M."/>
            <person name="Smanski M.J."/>
            <person name="Chevrette M.G."/>
            <person name="De Carvalho L.P.S."/>
            <person name="Shen B."/>
        </authorList>
    </citation>
    <scope>NUCLEOTIDE SEQUENCE [LARGE SCALE GENOMIC DNA]</scope>
    <source>
        <strain evidence="3 4">NPDC002173</strain>
    </source>
</reference>
<protein>
    <submittedName>
        <fullName evidence="3">Uncharacterized protein</fullName>
    </submittedName>
</protein>
<evidence type="ECO:0000256" key="2">
    <source>
        <dbReference type="SAM" id="Phobius"/>
    </source>
</evidence>
<accession>A0ABW6SRX2</accession>
<name>A0ABW6SRX2_9ACTN</name>
<evidence type="ECO:0000313" key="4">
    <source>
        <dbReference type="Proteomes" id="UP001602013"/>
    </source>
</evidence>
<sequence>MDSRKGVSREELKQGAVVLLAVLLVLGLVSAWSVLIPGVMDWDNIVVAVIGSLRLTGPVAAAFAAWVAARRRRADRLRALTTWQAVRPPLAILMVVVGAFGATMTVLAVRALITGEGDGPLPGGVAMGAAGLSLYVVAGWVVGWVAPVAVAPLAAGFGTYALFTWLAGGAPWADRLAPAVHDPYDALRMMPAAAFTDQALWLVGITTAILLGWAALITRQTLALAAALIALLAAGTGVARLLGEPQEVAASENIAYTCQEWPIVVCVHPGMRGGLGELGSTFTTIAARLAGTPAAFNRVEQRSRSDTEEAGKGVVPIHVDDLDAGYADRAASEFVEGLARPCPGSPAGGYRAIVVAWLRDEPLPSGPLPEHRRAATWFARLTETQRRDWLRMFFTDFATCRLQSRYFGGDVRREPPAAPSYPMNPPYEHEDTAPSRHEAPTPGRARRPGGAPASAEPGGSRHAARR</sequence>
<comment type="caution">
    <text evidence="3">The sequence shown here is derived from an EMBL/GenBank/DDBJ whole genome shotgun (WGS) entry which is preliminary data.</text>
</comment>
<organism evidence="3 4">
    <name type="scientific">Microtetraspora malaysiensis</name>
    <dbReference type="NCBI Taxonomy" id="161358"/>
    <lineage>
        <taxon>Bacteria</taxon>
        <taxon>Bacillati</taxon>
        <taxon>Actinomycetota</taxon>
        <taxon>Actinomycetes</taxon>
        <taxon>Streptosporangiales</taxon>
        <taxon>Streptosporangiaceae</taxon>
        <taxon>Microtetraspora</taxon>
    </lineage>
</organism>
<gene>
    <name evidence="3" type="ORF">ACFYXI_14995</name>
</gene>
<feature type="transmembrane region" description="Helical" evidence="2">
    <location>
        <begin position="90"/>
        <end position="113"/>
    </location>
</feature>
<keyword evidence="2" id="KW-0472">Membrane</keyword>
<feature type="compositionally biased region" description="Basic and acidic residues" evidence="1">
    <location>
        <begin position="427"/>
        <end position="439"/>
    </location>
</feature>
<feature type="compositionally biased region" description="Pro residues" evidence="1">
    <location>
        <begin position="416"/>
        <end position="425"/>
    </location>
</feature>
<feature type="transmembrane region" description="Helical" evidence="2">
    <location>
        <begin position="199"/>
        <end position="216"/>
    </location>
</feature>
<feature type="compositionally biased region" description="Low complexity" evidence="1">
    <location>
        <begin position="440"/>
        <end position="466"/>
    </location>
</feature>
<feature type="region of interest" description="Disordered" evidence="1">
    <location>
        <begin position="409"/>
        <end position="466"/>
    </location>
</feature>